<name>A0A449AA43_9BACT</name>
<dbReference type="Pfam" id="PF01351">
    <property type="entry name" value="RNase_HII"/>
    <property type="match status" value="1"/>
</dbReference>
<evidence type="ECO:0000256" key="9">
    <source>
        <dbReference type="ARBA" id="ARBA00022759"/>
    </source>
</evidence>
<evidence type="ECO:0000256" key="11">
    <source>
        <dbReference type="ARBA" id="ARBA00023211"/>
    </source>
</evidence>
<dbReference type="NCBIfam" id="NF000595">
    <property type="entry name" value="PRK00015.1-3"/>
    <property type="match status" value="1"/>
</dbReference>
<dbReference type="InterPro" id="IPR024567">
    <property type="entry name" value="RNase_HII/HIII_dom"/>
</dbReference>
<organism evidence="15 16">
    <name type="scientific">Mycoplasmopsis bovigenitalium</name>
    <dbReference type="NCBI Taxonomy" id="2112"/>
    <lineage>
        <taxon>Bacteria</taxon>
        <taxon>Bacillati</taxon>
        <taxon>Mycoplasmatota</taxon>
        <taxon>Mycoplasmoidales</taxon>
        <taxon>Metamycoplasmataceae</taxon>
        <taxon>Mycoplasmopsis</taxon>
    </lineage>
</organism>
<keyword evidence="10 12" id="KW-0378">Hydrolase</keyword>
<evidence type="ECO:0000256" key="13">
    <source>
        <dbReference type="RuleBase" id="RU003515"/>
    </source>
</evidence>
<evidence type="ECO:0000259" key="14">
    <source>
        <dbReference type="PROSITE" id="PS51975"/>
    </source>
</evidence>
<gene>
    <name evidence="15" type="primary">rnhB</name>
    <name evidence="15" type="ORF">NCTC10122_00710</name>
</gene>
<dbReference type="GO" id="GO:0005737">
    <property type="term" value="C:cytoplasm"/>
    <property type="evidence" value="ECO:0007669"/>
    <property type="project" value="UniProtKB-SubCell"/>
</dbReference>
<keyword evidence="9 12" id="KW-0255">Endonuclease</keyword>
<dbReference type="EMBL" id="LR214970">
    <property type="protein sequence ID" value="VEU61118.1"/>
    <property type="molecule type" value="Genomic_DNA"/>
</dbReference>
<dbReference type="PROSITE" id="PS51975">
    <property type="entry name" value="RNASE_H_2"/>
    <property type="match status" value="1"/>
</dbReference>
<dbReference type="Gene3D" id="3.30.420.10">
    <property type="entry name" value="Ribonuclease H-like superfamily/Ribonuclease H"/>
    <property type="match status" value="1"/>
</dbReference>
<dbReference type="PANTHER" id="PTHR10954:SF18">
    <property type="entry name" value="RIBONUCLEASE HII"/>
    <property type="match status" value="1"/>
</dbReference>
<evidence type="ECO:0000256" key="10">
    <source>
        <dbReference type="ARBA" id="ARBA00022801"/>
    </source>
</evidence>
<sequence length="198" mass="22362">MFKLNIENTLTQYNKILGIDEAGRGCCAGPLVVAGVVLPKNFKSDLINDSKKLTEAKRKITYQIIIDNAIEYKIEFANAKYVDKFNPKQATRNLMNKIVESLNNIDLIITDFEPVTDTSIKQLNLIKGDSQSLNVAAASILAKVARDEYMLAIDKLYPQYQFAKHKGYCTKLHQNAIVKYGTCPEHRLSYKNIKSLNN</sequence>
<keyword evidence="8 12" id="KW-0479">Metal-binding</keyword>
<dbReference type="EC" id="3.1.26.4" evidence="13"/>
<dbReference type="InterPro" id="IPR022898">
    <property type="entry name" value="RNase_HII"/>
</dbReference>
<dbReference type="GO" id="GO:0046872">
    <property type="term" value="F:metal ion binding"/>
    <property type="evidence" value="ECO:0007669"/>
    <property type="project" value="UniProtKB-KW"/>
</dbReference>
<keyword evidence="7 12" id="KW-0540">Nuclease</keyword>
<proteinExistence type="inferred from homology"/>
<evidence type="ECO:0000256" key="7">
    <source>
        <dbReference type="ARBA" id="ARBA00022722"/>
    </source>
</evidence>
<dbReference type="GO" id="GO:0043137">
    <property type="term" value="P:DNA replication, removal of RNA primer"/>
    <property type="evidence" value="ECO:0007669"/>
    <property type="project" value="TreeGrafter"/>
</dbReference>
<evidence type="ECO:0000313" key="15">
    <source>
        <dbReference type="EMBL" id="VEU61118.1"/>
    </source>
</evidence>
<dbReference type="PANTHER" id="PTHR10954">
    <property type="entry name" value="RIBONUCLEASE H2 SUBUNIT A"/>
    <property type="match status" value="1"/>
</dbReference>
<keyword evidence="6" id="KW-0963">Cytoplasm</keyword>
<accession>A0A449AA43</accession>
<evidence type="ECO:0000256" key="5">
    <source>
        <dbReference type="ARBA" id="ARBA00007383"/>
    </source>
</evidence>
<comment type="function">
    <text evidence="3 13">Endonuclease that specifically degrades the RNA of RNA-DNA hybrids.</text>
</comment>
<evidence type="ECO:0000256" key="8">
    <source>
        <dbReference type="ARBA" id="ARBA00022723"/>
    </source>
</evidence>
<comment type="catalytic activity">
    <reaction evidence="1 12 13">
        <text>Endonucleolytic cleavage to 5'-phosphomonoester.</text>
        <dbReference type="EC" id="3.1.26.4"/>
    </reaction>
</comment>
<evidence type="ECO:0000256" key="12">
    <source>
        <dbReference type="PROSITE-ProRule" id="PRU01319"/>
    </source>
</evidence>
<evidence type="ECO:0000313" key="16">
    <source>
        <dbReference type="Proteomes" id="UP000290942"/>
    </source>
</evidence>
<evidence type="ECO:0000256" key="2">
    <source>
        <dbReference type="ARBA" id="ARBA00001946"/>
    </source>
</evidence>
<dbReference type="Proteomes" id="UP000290942">
    <property type="component" value="Chromosome"/>
</dbReference>
<dbReference type="SUPFAM" id="SSF53098">
    <property type="entry name" value="Ribonuclease H-like"/>
    <property type="match status" value="1"/>
</dbReference>
<dbReference type="CDD" id="cd07182">
    <property type="entry name" value="RNase_HII_bacteria_HII_like"/>
    <property type="match status" value="1"/>
</dbReference>
<comment type="cofactor">
    <cofactor evidence="2">
        <name>Mg(2+)</name>
        <dbReference type="ChEBI" id="CHEBI:18420"/>
    </cofactor>
</comment>
<comment type="subcellular location">
    <subcellularLocation>
        <location evidence="4">Cytoplasm</location>
    </subcellularLocation>
</comment>
<dbReference type="InterPro" id="IPR012337">
    <property type="entry name" value="RNaseH-like_sf"/>
</dbReference>
<protein>
    <recommendedName>
        <fullName evidence="13">Ribonuclease</fullName>
        <ecNumber evidence="13">3.1.26.4</ecNumber>
    </recommendedName>
</protein>
<dbReference type="GO" id="GO:0006298">
    <property type="term" value="P:mismatch repair"/>
    <property type="evidence" value="ECO:0007669"/>
    <property type="project" value="TreeGrafter"/>
</dbReference>
<dbReference type="RefSeq" id="WP_129687919.1">
    <property type="nucleotide sequence ID" value="NZ_LR214970.1"/>
</dbReference>
<dbReference type="GO" id="GO:0003723">
    <property type="term" value="F:RNA binding"/>
    <property type="evidence" value="ECO:0007669"/>
    <property type="project" value="UniProtKB-UniRule"/>
</dbReference>
<evidence type="ECO:0000256" key="1">
    <source>
        <dbReference type="ARBA" id="ARBA00000077"/>
    </source>
</evidence>
<keyword evidence="11" id="KW-0464">Manganese</keyword>
<comment type="similarity">
    <text evidence="5 13">Belongs to the RNase HII family.</text>
</comment>
<feature type="domain" description="RNase H type-2" evidence="14">
    <location>
        <begin position="14"/>
        <end position="198"/>
    </location>
</feature>
<feature type="binding site" evidence="12">
    <location>
        <position position="21"/>
    </location>
    <ligand>
        <name>a divalent metal cation</name>
        <dbReference type="ChEBI" id="CHEBI:60240"/>
    </ligand>
</feature>
<dbReference type="GO" id="GO:0032299">
    <property type="term" value="C:ribonuclease H2 complex"/>
    <property type="evidence" value="ECO:0007669"/>
    <property type="project" value="TreeGrafter"/>
</dbReference>
<evidence type="ECO:0000256" key="6">
    <source>
        <dbReference type="ARBA" id="ARBA00022490"/>
    </source>
</evidence>
<feature type="binding site" evidence="12">
    <location>
        <position position="20"/>
    </location>
    <ligand>
        <name>a divalent metal cation</name>
        <dbReference type="ChEBI" id="CHEBI:60240"/>
    </ligand>
</feature>
<comment type="cofactor">
    <cofactor evidence="12">
        <name>Mn(2+)</name>
        <dbReference type="ChEBI" id="CHEBI:29035"/>
    </cofactor>
    <cofactor evidence="12">
        <name>Mg(2+)</name>
        <dbReference type="ChEBI" id="CHEBI:18420"/>
    </cofactor>
    <text evidence="12">Manganese or magnesium. Binds 1 divalent metal ion per monomer in the absence of substrate. May bind a second metal ion after substrate binding.</text>
</comment>
<evidence type="ECO:0000256" key="3">
    <source>
        <dbReference type="ARBA" id="ARBA00004065"/>
    </source>
</evidence>
<dbReference type="InterPro" id="IPR001352">
    <property type="entry name" value="RNase_HII/HIII"/>
</dbReference>
<evidence type="ECO:0000256" key="4">
    <source>
        <dbReference type="ARBA" id="ARBA00004496"/>
    </source>
</evidence>
<dbReference type="InterPro" id="IPR036397">
    <property type="entry name" value="RNaseH_sf"/>
</dbReference>
<reference evidence="15 16" key="1">
    <citation type="submission" date="2019-01" db="EMBL/GenBank/DDBJ databases">
        <authorList>
            <consortium name="Pathogen Informatics"/>
        </authorList>
    </citation>
    <scope>NUCLEOTIDE SEQUENCE [LARGE SCALE GENOMIC DNA]</scope>
    <source>
        <strain evidence="15 16">NCTC10122</strain>
    </source>
</reference>
<dbReference type="AlphaFoldDB" id="A0A449AA43"/>
<feature type="binding site" evidence="12">
    <location>
        <position position="111"/>
    </location>
    <ligand>
        <name>a divalent metal cation</name>
        <dbReference type="ChEBI" id="CHEBI:60240"/>
    </ligand>
</feature>
<dbReference type="GO" id="GO:0004523">
    <property type="term" value="F:RNA-DNA hybrid ribonuclease activity"/>
    <property type="evidence" value="ECO:0007669"/>
    <property type="project" value="UniProtKB-UniRule"/>
</dbReference>